<dbReference type="EMBL" id="WHOE01000009">
    <property type="protein sequence ID" value="MPW13709.1"/>
    <property type="molecule type" value="Genomic_DNA"/>
</dbReference>
<sequence>MCFFVQTNHTRKELFFLMFLKINLRNHSSLHKIFYSLNLLISLNKGLSAVNKINIKKWQNLLIYVNK</sequence>
<accession>A0A6A7JZL3</accession>
<protein>
    <submittedName>
        <fullName evidence="1">Uncharacterized protein</fullName>
    </submittedName>
</protein>
<reference evidence="1 2" key="1">
    <citation type="submission" date="2019-10" db="EMBL/GenBank/DDBJ databases">
        <title>Draft genome sequences of Lactobacillus strains.</title>
        <authorList>
            <person name="Cho G.-S."/>
            <person name="Fagbemigun O."/>
            <person name="Brinks E."/>
            <person name="Franz C.M.A.P."/>
        </authorList>
    </citation>
    <scope>NUCLEOTIDE SEQUENCE [LARGE SCALE GENOMIC DNA]</scope>
    <source>
        <strain evidence="1 2">313</strain>
    </source>
</reference>
<gene>
    <name evidence="1" type="ORF">GDZ32_01275</name>
</gene>
<dbReference type="AlphaFoldDB" id="A0A6A7JZL3"/>
<evidence type="ECO:0000313" key="1">
    <source>
        <dbReference type="EMBL" id="MPW13709.1"/>
    </source>
</evidence>
<comment type="caution">
    <text evidence="1">The sequence shown here is derived from an EMBL/GenBank/DDBJ whole genome shotgun (WGS) entry which is preliminary data.</text>
</comment>
<organism evidence="1 2">
    <name type="scientific">Lactobacillus helveticus</name>
    <name type="common">Lactobacillus suntoryeus</name>
    <dbReference type="NCBI Taxonomy" id="1587"/>
    <lineage>
        <taxon>Bacteria</taxon>
        <taxon>Bacillati</taxon>
        <taxon>Bacillota</taxon>
        <taxon>Bacilli</taxon>
        <taxon>Lactobacillales</taxon>
        <taxon>Lactobacillaceae</taxon>
        <taxon>Lactobacillus</taxon>
    </lineage>
</organism>
<evidence type="ECO:0000313" key="2">
    <source>
        <dbReference type="Proteomes" id="UP000430466"/>
    </source>
</evidence>
<proteinExistence type="predicted"/>
<name>A0A6A7JZL3_LACHE</name>
<dbReference type="Proteomes" id="UP000430466">
    <property type="component" value="Unassembled WGS sequence"/>
</dbReference>